<dbReference type="VEuPathDB" id="FungiDB:MYCFIDRAFT_174377"/>
<name>M2ZV22_PSEFD</name>
<dbReference type="AlphaFoldDB" id="M2ZV22"/>
<evidence type="ECO:0000313" key="1">
    <source>
        <dbReference type="EMBL" id="EME82849.1"/>
    </source>
</evidence>
<reference evidence="1 2" key="1">
    <citation type="journal article" date="2012" name="PLoS Pathog.">
        <title>Diverse lifestyles and strategies of plant pathogenesis encoded in the genomes of eighteen Dothideomycetes fungi.</title>
        <authorList>
            <person name="Ohm R.A."/>
            <person name="Feau N."/>
            <person name="Henrissat B."/>
            <person name="Schoch C.L."/>
            <person name="Horwitz B.A."/>
            <person name="Barry K.W."/>
            <person name="Condon B.J."/>
            <person name="Copeland A.C."/>
            <person name="Dhillon B."/>
            <person name="Glaser F."/>
            <person name="Hesse C.N."/>
            <person name="Kosti I."/>
            <person name="LaButti K."/>
            <person name="Lindquist E.A."/>
            <person name="Lucas S."/>
            <person name="Salamov A.A."/>
            <person name="Bradshaw R.E."/>
            <person name="Ciuffetti L."/>
            <person name="Hamelin R.C."/>
            <person name="Kema G.H.J."/>
            <person name="Lawrence C."/>
            <person name="Scott J.A."/>
            <person name="Spatafora J.W."/>
            <person name="Turgeon B.G."/>
            <person name="de Wit P.J.G.M."/>
            <person name="Zhong S."/>
            <person name="Goodwin S.B."/>
            <person name="Grigoriev I.V."/>
        </authorList>
    </citation>
    <scope>NUCLEOTIDE SEQUENCE [LARGE SCALE GENOMIC DNA]</scope>
    <source>
        <strain evidence="1 2">CIRAD86</strain>
    </source>
</reference>
<protein>
    <submittedName>
        <fullName evidence="1">Uncharacterized protein</fullName>
    </submittedName>
</protein>
<accession>M2ZV22</accession>
<keyword evidence="2" id="KW-1185">Reference proteome</keyword>
<dbReference type="RefSeq" id="XP_007926249.1">
    <property type="nucleotide sequence ID" value="XM_007928058.1"/>
</dbReference>
<dbReference type="GeneID" id="19333174"/>
<organism evidence="1 2">
    <name type="scientific">Pseudocercospora fijiensis (strain CIRAD86)</name>
    <name type="common">Black leaf streak disease fungus</name>
    <name type="synonym">Mycosphaerella fijiensis</name>
    <dbReference type="NCBI Taxonomy" id="383855"/>
    <lineage>
        <taxon>Eukaryota</taxon>
        <taxon>Fungi</taxon>
        <taxon>Dikarya</taxon>
        <taxon>Ascomycota</taxon>
        <taxon>Pezizomycotina</taxon>
        <taxon>Dothideomycetes</taxon>
        <taxon>Dothideomycetidae</taxon>
        <taxon>Mycosphaerellales</taxon>
        <taxon>Mycosphaerellaceae</taxon>
        <taxon>Pseudocercospora</taxon>
    </lineage>
</organism>
<sequence length="65" mass="7146">MSGLYTKKNPLHLYTFYLGTITIEAELSYSFWDKSGSKDSAFRLGDVTAVSCQPPPNTGTITVPE</sequence>
<dbReference type="EMBL" id="KB446558">
    <property type="protein sequence ID" value="EME82849.1"/>
    <property type="molecule type" value="Genomic_DNA"/>
</dbReference>
<gene>
    <name evidence="1" type="ORF">MYCFIDRAFT_174377</name>
</gene>
<evidence type="ECO:0000313" key="2">
    <source>
        <dbReference type="Proteomes" id="UP000016932"/>
    </source>
</evidence>
<dbReference type="Proteomes" id="UP000016932">
    <property type="component" value="Unassembled WGS sequence"/>
</dbReference>
<dbReference type="HOGENOM" id="CLU_2850711_0_0_1"/>
<proteinExistence type="predicted"/>
<dbReference type="KEGG" id="pfj:MYCFIDRAFT_174377"/>